<dbReference type="InterPro" id="IPR005135">
    <property type="entry name" value="Endo/exonuclease/phosphatase"/>
</dbReference>
<dbReference type="Pfam" id="PF03372">
    <property type="entry name" value="Exo_endo_phos"/>
    <property type="match status" value="1"/>
</dbReference>
<reference evidence="1 2" key="1">
    <citation type="submission" date="2024-02" db="EMBL/GenBank/DDBJ databases">
        <authorList>
            <person name="Chen Y."/>
            <person name="Shah S."/>
            <person name="Dougan E. K."/>
            <person name="Thang M."/>
            <person name="Chan C."/>
        </authorList>
    </citation>
    <scope>NUCLEOTIDE SEQUENCE [LARGE SCALE GENOMIC DNA]</scope>
</reference>
<dbReference type="EMBL" id="CAXAMN010011292">
    <property type="protein sequence ID" value="CAK9034888.1"/>
    <property type="molecule type" value="Genomic_DNA"/>
</dbReference>
<name>A0ABP0L6T1_9DINO</name>
<dbReference type="Proteomes" id="UP001642484">
    <property type="component" value="Unassembled WGS sequence"/>
</dbReference>
<sequence length="563" mass="61956">MPSAKCPTHEDPEEALLLQHTPPLPAARSTTSTSRNRESNAARANAATCASVSFGATLLAILAVAMWNNHLEGELDDQDVETFYKFGQVQDLLHWQSTVMDVCDYSSETDEQVVQLAAAQTSPKGDICSSKVLAHPYPCNWTEQWHCPAWKMGAGHDCQDDGGIGFYCCCEVSRPRTMTWGRSPFTETLPTPQSQIARIKVVSYNLEWWKIYNTMKGNGGSEGGVIAATHAAEPVDLIAFQECGDKDRVLADAGLLDSFTTFGAPHQKCAAVRKAAWRFISKGHEDIAADVYWNFFGKRGVMWTRLWHVSSGLRVFFANFHGPLAINSGGCCGGKRTARNLLRVIEQNSEPGDVIILLGDFNANSASHTVKELRKSLVHVQSGHVLGGIDHAFVNLPPSTVKAMQDIGSGGSDHHAVMTVFEIDTADPGQWTNLEQNSQLSEAIIGELHADFPKDDWNDFWCGLEEFGASYNPVGGESAGWEVEDHVPTTDWCCRWCQRDLQCKAFRFEGISGSNQTRCTLMSAYERGAHNSSYLTVSSGLPASVAIEELRKSFVDSHVRLYR</sequence>
<dbReference type="SUPFAM" id="SSF56219">
    <property type="entry name" value="DNase I-like"/>
    <property type="match status" value="1"/>
</dbReference>
<comment type="caution">
    <text evidence="1">The sequence shown here is derived from an EMBL/GenBank/DDBJ whole genome shotgun (WGS) entry which is preliminary data.</text>
</comment>
<protein>
    <submittedName>
        <fullName evidence="1">Uncharacterized protein</fullName>
    </submittedName>
</protein>
<proteinExistence type="predicted"/>
<organism evidence="1 2">
    <name type="scientific">Durusdinium trenchii</name>
    <dbReference type="NCBI Taxonomy" id="1381693"/>
    <lineage>
        <taxon>Eukaryota</taxon>
        <taxon>Sar</taxon>
        <taxon>Alveolata</taxon>
        <taxon>Dinophyceae</taxon>
        <taxon>Suessiales</taxon>
        <taxon>Symbiodiniaceae</taxon>
        <taxon>Durusdinium</taxon>
    </lineage>
</organism>
<dbReference type="InterPro" id="IPR036691">
    <property type="entry name" value="Endo/exonu/phosph_ase_sf"/>
</dbReference>
<dbReference type="Gene3D" id="3.60.10.10">
    <property type="entry name" value="Endonuclease/exonuclease/phosphatase"/>
    <property type="match status" value="1"/>
</dbReference>
<gene>
    <name evidence="1" type="ORF">CCMP2556_LOCUS19691</name>
</gene>
<keyword evidence="2" id="KW-1185">Reference proteome</keyword>
<accession>A0ABP0L6T1</accession>
<evidence type="ECO:0000313" key="1">
    <source>
        <dbReference type="EMBL" id="CAK9034888.1"/>
    </source>
</evidence>
<evidence type="ECO:0000313" key="2">
    <source>
        <dbReference type="Proteomes" id="UP001642484"/>
    </source>
</evidence>